<dbReference type="Pfam" id="PF03172">
    <property type="entry name" value="HSR"/>
    <property type="match status" value="1"/>
</dbReference>
<feature type="compositionally biased region" description="Polar residues" evidence="3">
    <location>
        <begin position="215"/>
        <end position="230"/>
    </location>
</feature>
<feature type="compositionally biased region" description="Basic residues" evidence="3">
    <location>
        <begin position="304"/>
        <end position="325"/>
    </location>
</feature>
<evidence type="ECO:0000259" key="4">
    <source>
        <dbReference type="PROSITE" id="PS50864"/>
    </source>
</evidence>
<feature type="compositionally biased region" description="Polar residues" evidence="3">
    <location>
        <begin position="268"/>
        <end position="278"/>
    </location>
</feature>
<organism evidence="6 7">
    <name type="scientific">Dipodomys ordii</name>
    <name type="common">Ord's kangaroo rat</name>
    <dbReference type="NCBI Taxonomy" id="10020"/>
    <lineage>
        <taxon>Eukaryota</taxon>
        <taxon>Metazoa</taxon>
        <taxon>Chordata</taxon>
        <taxon>Craniata</taxon>
        <taxon>Vertebrata</taxon>
        <taxon>Euteleostomi</taxon>
        <taxon>Mammalia</taxon>
        <taxon>Eutheria</taxon>
        <taxon>Euarchontoglires</taxon>
        <taxon>Glires</taxon>
        <taxon>Rodentia</taxon>
        <taxon>Castorimorpha</taxon>
        <taxon>Heteromyidae</taxon>
        <taxon>Dipodomyinae</taxon>
        <taxon>Dipodomys</taxon>
    </lineage>
</organism>
<name>A0A1S3G373_DIPOR</name>
<evidence type="ECO:0000313" key="7">
    <source>
        <dbReference type="RefSeq" id="XP_012883256.1"/>
    </source>
</evidence>
<dbReference type="CTD" id="3431"/>
<feature type="region of interest" description="Disordered" evidence="3">
    <location>
        <begin position="117"/>
        <end position="144"/>
    </location>
</feature>
<sequence>MFSVTKATEKALLQHFIYQKLEIAYAIHKPFPFFEALRDNKFITERVYRESLEACGNLVPISRVVHNVLTKLEKTFDLPLLMTLFSQSNLREYPDLMVIFRSFGSVVASYEHWSRTTPSGSVEESSLQTPQLPGPHPPTLSSLLCTPGVTELQAASEQINKILHERPSPSNPALPLPGLIQEGQNSPGRKRKRHIWPTPKRHQKKSCPKEAVSPEQGTQEELQGANQGTQMRDDLTQDLDVLERVHEAKTECAPTPTPEEISHETSEINEGTTPQKIPSTPPRTTHGKDLELQTSELSHQKPKSEKKKKKKCIWSTSRRRQKKRLPREAASSGRGIQEKAQVVDQETQRKDNSDSAEDAKMDCAQKATAEEKPEDDAVDFLSPMLPVTCGDAKGVLYKEKMQQGSSEKCIQNEEGTWFTPDEFVVEGKREKSKDWKKSVRCRGQTLRHLMEKRLLFCPSKVNMKRKVTSR</sequence>
<dbReference type="Gene3D" id="3.10.390.10">
    <property type="entry name" value="SAND domain-like"/>
    <property type="match status" value="1"/>
</dbReference>
<feature type="compositionally biased region" description="Polar residues" evidence="3">
    <location>
        <begin position="117"/>
        <end position="131"/>
    </location>
</feature>
<accession>A0A1S3G373</accession>
<dbReference type="InterPro" id="IPR000770">
    <property type="entry name" value="SAND_dom"/>
</dbReference>
<gene>
    <name evidence="7" type="primary">Sp110</name>
</gene>
<feature type="region of interest" description="Disordered" evidence="3">
    <location>
        <begin position="165"/>
        <end position="231"/>
    </location>
</feature>
<dbReference type="KEGG" id="dord:105994309"/>
<dbReference type="GO" id="GO:0000981">
    <property type="term" value="F:DNA-binding transcription factor activity, RNA polymerase II-specific"/>
    <property type="evidence" value="ECO:0007669"/>
    <property type="project" value="TreeGrafter"/>
</dbReference>
<dbReference type="FunCoup" id="A0A1S3G373">
    <property type="interactions" value="659"/>
</dbReference>
<dbReference type="InterPro" id="IPR010919">
    <property type="entry name" value="SAND-like_dom_sf"/>
</dbReference>
<dbReference type="PANTHER" id="PTHR46386:SF7">
    <property type="entry name" value="SP110 NUCLEAR BODY PROTEIN"/>
    <property type="match status" value="1"/>
</dbReference>
<keyword evidence="1" id="KW-0597">Phosphoprotein</keyword>
<dbReference type="FunFam" id="3.10.390.10:FF:000004">
    <property type="entry name" value="Deformed epidermal autoregulatory factor 1"/>
    <property type="match status" value="1"/>
</dbReference>
<evidence type="ECO:0000256" key="1">
    <source>
        <dbReference type="ARBA" id="ARBA00022553"/>
    </source>
</evidence>
<keyword evidence="2" id="KW-0539">Nucleus</keyword>
<dbReference type="GO" id="GO:0005634">
    <property type="term" value="C:nucleus"/>
    <property type="evidence" value="ECO:0007669"/>
    <property type="project" value="InterPro"/>
</dbReference>
<dbReference type="PROSITE" id="PS51414">
    <property type="entry name" value="HSR"/>
    <property type="match status" value="1"/>
</dbReference>
<evidence type="ECO:0000256" key="2">
    <source>
        <dbReference type="ARBA" id="ARBA00023242"/>
    </source>
</evidence>
<dbReference type="GeneID" id="105994309"/>
<dbReference type="SUPFAM" id="SSF63763">
    <property type="entry name" value="SAND domain-like"/>
    <property type="match status" value="1"/>
</dbReference>
<dbReference type="InterPro" id="IPR004865">
    <property type="entry name" value="HSR_dom"/>
</dbReference>
<proteinExistence type="predicted"/>
<feature type="compositionally biased region" description="Basic and acidic residues" evidence="3">
    <location>
        <begin position="346"/>
        <end position="371"/>
    </location>
</feature>
<dbReference type="OrthoDB" id="1870062at2759"/>
<dbReference type="GO" id="GO:0003677">
    <property type="term" value="F:DNA binding"/>
    <property type="evidence" value="ECO:0007669"/>
    <property type="project" value="InterPro"/>
</dbReference>
<dbReference type="PROSITE" id="PS50864">
    <property type="entry name" value="SAND"/>
    <property type="match status" value="1"/>
</dbReference>
<keyword evidence="6" id="KW-1185">Reference proteome</keyword>
<dbReference type="Proteomes" id="UP000081671">
    <property type="component" value="Unplaced"/>
</dbReference>
<feature type="region of interest" description="Disordered" evidence="3">
    <location>
        <begin position="249"/>
        <end position="379"/>
    </location>
</feature>
<evidence type="ECO:0000313" key="6">
    <source>
        <dbReference type="Proteomes" id="UP000081671"/>
    </source>
</evidence>
<dbReference type="SMART" id="SM00258">
    <property type="entry name" value="SAND"/>
    <property type="match status" value="1"/>
</dbReference>
<feature type="domain" description="SAND" evidence="4">
    <location>
        <begin position="375"/>
        <end position="456"/>
    </location>
</feature>
<dbReference type="Pfam" id="PF01342">
    <property type="entry name" value="SAND"/>
    <property type="match status" value="1"/>
</dbReference>
<protein>
    <submittedName>
        <fullName evidence="7">Sp110 nuclear body protein</fullName>
    </submittedName>
</protein>
<evidence type="ECO:0000256" key="3">
    <source>
        <dbReference type="SAM" id="MobiDB-lite"/>
    </source>
</evidence>
<dbReference type="AlphaFoldDB" id="A0A1S3G373"/>
<evidence type="ECO:0000259" key="5">
    <source>
        <dbReference type="PROSITE" id="PS51414"/>
    </source>
</evidence>
<dbReference type="RefSeq" id="XP_012883256.1">
    <property type="nucleotide sequence ID" value="XM_013027802.1"/>
</dbReference>
<dbReference type="STRING" id="10020.ENSDORP00000019501"/>
<feature type="compositionally biased region" description="Basic residues" evidence="3">
    <location>
        <begin position="188"/>
        <end position="206"/>
    </location>
</feature>
<feature type="domain" description="HSR" evidence="5">
    <location>
        <begin position="1"/>
        <end position="108"/>
    </location>
</feature>
<dbReference type="InParanoid" id="A0A1S3G373"/>
<reference evidence="7" key="1">
    <citation type="submission" date="2025-08" db="UniProtKB">
        <authorList>
            <consortium name="RefSeq"/>
        </authorList>
    </citation>
    <scope>IDENTIFICATION</scope>
    <source>
        <tissue evidence="7">Kidney</tissue>
    </source>
</reference>
<dbReference type="PANTHER" id="PTHR46386">
    <property type="entry name" value="NUCLEAR BODY PROTEIN SP140"/>
    <property type="match status" value="1"/>
</dbReference>
<dbReference type="InterPro" id="IPR043563">
    <property type="entry name" value="Sp110/Sp140/Sp140L-like"/>
</dbReference>